<evidence type="ECO:0000259" key="5">
    <source>
        <dbReference type="PROSITE" id="PS51464"/>
    </source>
</evidence>
<dbReference type="EMBL" id="DWWB01000001">
    <property type="protein sequence ID" value="HJC65091.1"/>
    <property type="molecule type" value="Genomic_DNA"/>
</dbReference>
<dbReference type="GO" id="GO:0003677">
    <property type="term" value="F:DNA binding"/>
    <property type="evidence" value="ECO:0007669"/>
    <property type="project" value="UniProtKB-KW"/>
</dbReference>
<evidence type="ECO:0000313" key="7">
    <source>
        <dbReference type="Proteomes" id="UP000823863"/>
    </source>
</evidence>
<evidence type="ECO:0000256" key="3">
    <source>
        <dbReference type="ARBA" id="ARBA00023163"/>
    </source>
</evidence>
<dbReference type="Gene3D" id="1.10.10.10">
    <property type="entry name" value="Winged helix-like DNA-binding domain superfamily/Winged helix DNA-binding domain"/>
    <property type="match status" value="1"/>
</dbReference>
<dbReference type="PROSITE" id="PS51071">
    <property type="entry name" value="HTH_RPIR"/>
    <property type="match status" value="1"/>
</dbReference>
<dbReference type="Pfam" id="PF01380">
    <property type="entry name" value="SIS"/>
    <property type="match status" value="1"/>
</dbReference>
<dbReference type="PANTHER" id="PTHR30514">
    <property type="entry name" value="GLUCOKINASE"/>
    <property type="match status" value="1"/>
</dbReference>
<reference evidence="6" key="2">
    <citation type="submission" date="2021-04" db="EMBL/GenBank/DDBJ databases">
        <authorList>
            <person name="Gilroy R."/>
        </authorList>
    </citation>
    <scope>NUCLEOTIDE SEQUENCE</scope>
    <source>
        <strain evidence="6">CHK198-12963</strain>
    </source>
</reference>
<dbReference type="SUPFAM" id="SSF46689">
    <property type="entry name" value="Homeodomain-like"/>
    <property type="match status" value="1"/>
</dbReference>
<dbReference type="InterPro" id="IPR047640">
    <property type="entry name" value="RpiR-like"/>
</dbReference>
<accession>A0A9D2PSS7</accession>
<dbReference type="SUPFAM" id="SSF53697">
    <property type="entry name" value="SIS domain"/>
    <property type="match status" value="1"/>
</dbReference>
<dbReference type="Gene3D" id="3.40.50.10490">
    <property type="entry name" value="Glucose-6-phosphate isomerase like protein, domain 1"/>
    <property type="match status" value="1"/>
</dbReference>
<dbReference type="CDD" id="cd05013">
    <property type="entry name" value="SIS_RpiR"/>
    <property type="match status" value="1"/>
</dbReference>
<keyword evidence="2" id="KW-0238">DNA-binding</keyword>
<dbReference type="InterPro" id="IPR009057">
    <property type="entry name" value="Homeodomain-like_sf"/>
</dbReference>
<organism evidence="6 7">
    <name type="scientific">Candidatus Enterocloster excrementigallinarum</name>
    <dbReference type="NCBI Taxonomy" id="2838558"/>
    <lineage>
        <taxon>Bacteria</taxon>
        <taxon>Bacillati</taxon>
        <taxon>Bacillota</taxon>
        <taxon>Clostridia</taxon>
        <taxon>Lachnospirales</taxon>
        <taxon>Lachnospiraceae</taxon>
        <taxon>Enterocloster</taxon>
    </lineage>
</organism>
<proteinExistence type="predicted"/>
<keyword evidence="3" id="KW-0804">Transcription</keyword>
<dbReference type="PANTHER" id="PTHR30514:SF21">
    <property type="entry name" value="RPIR-FAMILY TRANSCRIPTIONAL REGULATOR"/>
    <property type="match status" value="1"/>
</dbReference>
<dbReference type="Pfam" id="PF01418">
    <property type="entry name" value="HTH_6"/>
    <property type="match status" value="1"/>
</dbReference>
<dbReference type="InterPro" id="IPR001347">
    <property type="entry name" value="SIS_dom"/>
</dbReference>
<dbReference type="GO" id="GO:0097367">
    <property type="term" value="F:carbohydrate derivative binding"/>
    <property type="evidence" value="ECO:0007669"/>
    <property type="project" value="InterPro"/>
</dbReference>
<protein>
    <submittedName>
        <fullName evidence="6">MurR/RpiR family transcriptional regulator</fullName>
    </submittedName>
</protein>
<dbReference type="InterPro" id="IPR000281">
    <property type="entry name" value="HTH_RpiR"/>
</dbReference>
<evidence type="ECO:0000313" key="6">
    <source>
        <dbReference type="EMBL" id="HJC65091.1"/>
    </source>
</evidence>
<dbReference type="AlphaFoldDB" id="A0A9D2PSS7"/>
<evidence type="ECO:0000256" key="1">
    <source>
        <dbReference type="ARBA" id="ARBA00023015"/>
    </source>
</evidence>
<evidence type="ECO:0000256" key="2">
    <source>
        <dbReference type="ARBA" id="ARBA00023125"/>
    </source>
</evidence>
<dbReference type="GO" id="GO:0003700">
    <property type="term" value="F:DNA-binding transcription factor activity"/>
    <property type="evidence" value="ECO:0007669"/>
    <property type="project" value="InterPro"/>
</dbReference>
<evidence type="ECO:0000259" key="4">
    <source>
        <dbReference type="PROSITE" id="PS51071"/>
    </source>
</evidence>
<comment type="caution">
    <text evidence="6">The sequence shown here is derived from an EMBL/GenBank/DDBJ whole genome shotgun (WGS) entry which is preliminary data.</text>
</comment>
<dbReference type="InterPro" id="IPR046348">
    <property type="entry name" value="SIS_dom_sf"/>
</dbReference>
<dbReference type="Proteomes" id="UP000823863">
    <property type="component" value="Unassembled WGS sequence"/>
</dbReference>
<gene>
    <name evidence="6" type="ORF">H9931_00005</name>
</gene>
<sequence length="254" mass="28795">MHLDLSKITCDVQLTDTEMSVLEFLLTHIDDALKLGVRGVAKANYTSTSTVMRLAKKLGYNGFIEMYYKLLGEAGTTQDGYELNESFVCYFTGNNSLTPELYQNLRMAARKIYETNQLVFIYGMGFSSLMAEYLAKKLLVLGIKCIYSDAADSIGIFENNLEDIGVLIVFSRSGRSSHVLNRVRTARENSISTIAFTSQQQNPLKEESSFSICIEDDNHLDDRNMKPTTFFARTLTMIELLVYEYYSISLKESR</sequence>
<reference evidence="6" key="1">
    <citation type="journal article" date="2021" name="PeerJ">
        <title>Extensive microbial diversity within the chicken gut microbiome revealed by metagenomics and culture.</title>
        <authorList>
            <person name="Gilroy R."/>
            <person name="Ravi A."/>
            <person name="Getino M."/>
            <person name="Pursley I."/>
            <person name="Horton D.L."/>
            <person name="Alikhan N.F."/>
            <person name="Baker D."/>
            <person name="Gharbi K."/>
            <person name="Hall N."/>
            <person name="Watson M."/>
            <person name="Adriaenssens E.M."/>
            <person name="Foster-Nyarko E."/>
            <person name="Jarju S."/>
            <person name="Secka A."/>
            <person name="Antonio M."/>
            <person name="Oren A."/>
            <person name="Chaudhuri R.R."/>
            <person name="La Ragione R."/>
            <person name="Hildebrand F."/>
            <person name="Pallen M.J."/>
        </authorList>
    </citation>
    <scope>NUCLEOTIDE SEQUENCE</scope>
    <source>
        <strain evidence="6">CHK198-12963</strain>
    </source>
</reference>
<dbReference type="PROSITE" id="PS51464">
    <property type="entry name" value="SIS"/>
    <property type="match status" value="1"/>
</dbReference>
<feature type="domain" description="HTH rpiR-type" evidence="4">
    <location>
        <begin position="1"/>
        <end position="77"/>
    </location>
</feature>
<dbReference type="InterPro" id="IPR036388">
    <property type="entry name" value="WH-like_DNA-bd_sf"/>
</dbReference>
<name>A0A9D2PSS7_9FIRM</name>
<feature type="domain" description="SIS" evidence="5">
    <location>
        <begin position="108"/>
        <end position="254"/>
    </location>
</feature>
<dbReference type="GO" id="GO:1901135">
    <property type="term" value="P:carbohydrate derivative metabolic process"/>
    <property type="evidence" value="ECO:0007669"/>
    <property type="project" value="InterPro"/>
</dbReference>
<dbReference type="InterPro" id="IPR035472">
    <property type="entry name" value="RpiR-like_SIS"/>
</dbReference>
<keyword evidence="1" id="KW-0805">Transcription regulation</keyword>